<dbReference type="EMBL" id="JAUEPO010000002">
    <property type="protein sequence ID" value="KAK3332119.1"/>
    <property type="molecule type" value="Genomic_DNA"/>
</dbReference>
<accession>A0AAE0MIB4</accession>
<reference evidence="1" key="2">
    <citation type="submission" date="2023-06" db="EMBL/GenBank/DDBJ databases">
        <authorList>
            <consortium name="Lawrence Berkeley National Laboratory"/>
            <person name="Haridas S."/>
            <person name="Hensen N."/>
            <person name="Bonometti L."/>
            <person name="Westerberg I."/>
            <person name="Brannstrom I.O."/>
            <person name="Guillou S."/>
            <person name="Cros-Aarteil S."/>
            <person name="Calhoun S."/>
            <person name="Kuo A."/>
            <person name="Mondo S."/>
            <person name="Pangilinan J."/>
            <person name="Riley R."/>
            <person name="Labutti K."/>
            <person name="Andreopoulos B."/>
            <person name="Lipzen A."/>
            <person name="Chen C."/>
            <person name="Yanf M."/>
            <person name="Daum C."/>
            <person name="Ng V."/>
            <person name="Clum A."/>
            <person name="Steindorff A."/>
            <person name="Ohm R."/>
            <person name="Martin F."/>
            <person name="Silar P."/>
            <person name="Natvig D."/>
            <person name="Lalanne C."/>
            <person name="Gautier V."/>
            <person name="Ament-Velasquez S.L."/>
            <person name="Kruys A."/>
            <person name="Hutchinson M.I."/>
            <person name="Powell A.J."/>
            <person name="Barry K."/>
            <person name="Miller A.N."/>
            <person name="Grigoriev I.V."/>
            <person name="Debuchy R."/>
            <person name="Gladieux P."/>
            <person name="Thoren M.H."/>
            <person name="Johannesson H."/>
        </authorList>
    </citation>
    <scope>NUCLEOTIDE SEQUENCE</scope>
    <source>
        <strain evidence="1">SMH4131-1</strain>
    </source>
</reference>
<proteinExistence type="predicted"/>
<evidence type="ECO:0000313" key="2">
    <source>
        <dbReference type="Proteomes" id="UP001286456"/>
    </source>
</evidence>
<evidence type="ECO:0000313" key="1">
    <source>
        <dbReference type="EMBL" id="KAK3332119.1"/>
    </source>
</evidence>
<dbReference type="Proteomes" id="UP001286456">
    <property type="component" value="Unassembled WGS sequence"/>
</dbReference>
<protein>
    <submittedName>
        <fullName evidence="1">Uncharacterized protein</fullName>
    </submittedName>
</protein>
<gene>
    <name evidence="1" type="ORF">B0T19DRAFT_95206</name>
</gene>
<dbReference type="AlphaFoldDB" id="A0AAE0MIB4"/>
<reference evidence="1" key="1">
    <citation type="journal article" date="2023" name="Mol. Phylogenet. Evol.">
        <title>Genome-scale phylogeny and comparative genomics of the fungal order Sordariales.</title>
        <authorList>
            <person name="Hensen N."/>
            <person name="Bonometti L."/>
            <person name="Westerberg I."/>
            <person name="Brannstrom I.O."/>
            <person name="Guillou S."/>
            <person name="Cros-Aarteil S."/>
            <person name="Calhoun S."/>
            <person name="Haridas S."/>
            <person name="Kuo A."/>
            <person name="Mondo S."/>
            <person name="Pangilinan J."/>
            <person name="Riley R."/>
            <person name="LaButti K."/>
            <person name="Andreopoulos B."/>
            <person name="Lipzen A."/>
            <person name="Chen C."/>
            <person name="Yan M."/>
            <person name="Daum C."/>
            <person name="Ng V."/>
            <person name="Clum A."/>
            <person name="Steindorff A."/>
            <person name="Ohm R.A."/>
            <person name="Martin F."/>
            <person name="Silar P."/>
            <person name="Natvig D.O."/>
            <person name="Lalanne C."/>
            <person name="Gautier V."/>
            <person name="Ament-Velasquez S.L."/>
            <person name="Kruys A."/>
            <person name="Hutchinson M.I."/>
            <person name="Powell A.J."/>
            <person name="Barry K."/>
            <person name="Miller A.N."/>
            <person name="Grigoriev I.V."/>
            <person name="Debuchy R."/>
            <person name="Gladieux P."/>
            <person name="Hiltunen Thoren M."/>
            <person name="Johannesson H."/>
        </authorList>
    </citation>
    <scope>NUCLEOTIDE SEQUENCE</scope>
    <source>
        <strain evidence="1">SMH4131-1</strain>
    </source>
</reference>
<sequence>MIDYILAQRFPPEWLGCAEHDDSFQTRLKQFLPGGWSDGLLLMKISQILCRGSSLIVQYPANINAGYAKLGQDLLQTYDALVLPVHVNGGNQISTSATETNWVLLVVDWKSGKFTSIAMDEGHAKHWKTKFERLLMAQLHHDHQELGGNPRDSSSSILCCFALEKYLRARYLTRLLATWISTSQLGPAWTPWIGRTQPRQSSSSSDPTH</sequence>
<organism evidence="1 2">
    <name type="scientific">Cercophora scortea</name>
    <dbReference type="NCBI Taxonomy" id="314031"/>
    <lineage>
        <taxon>Eukaryota</taxon>
        <taxon>Fungi</taxon>
        <taxon>Dikarya</taxon>
        <taxon>Ascomycota</taxon>
        <taxon>Pezizomycotina</taxon>
        <taxon>Sordariomycetes</taxon>
        <taxon>Sordariomycetidae</taxon>
        <taxon>Sordariales</taxon>
        <taxon>Lasiosphaeriaceae</taxon>
        <taxon>Cercophora</taxon>
    </lineage>
</organism>
<keyword evidence="2" id="KW-1185">Reference proteome</keyword>
<name>A0AAE0MIB4_9PEZI</name>
<comment type="caution">
    <text evidence="1">The sequence shown here is derived from an EMBL/GenBank/DDBJ whole genome shotgun (WGS) entry which is preliminary data.</text>
</comment>